<name>A0A0R1JN38_9LACO</name>
<evidence type="ECO:0000313" key="3">
    <source>
        <dbReference type="Proteomes" id="UP000051804"/>
    </source>
</evidence>
<keyword evidence="1" id="KW-0472">Membrane</keyword>
<protein>
    <recommendedName>
        <fullName evidence="4">DUF805 domain-containing protein</fullName>
    </recommendedName>
</protein>
<feature type="transmembrane region" description="Helical" evidence="1">
    <location>
        <begin position="90"/>
        <end position="115"/>
    </location>
</feature>
<evidence type="ECO:0008006" key="4">
    <source>
        <dbReference type="Google" id="ProtNLM"/>
    </source>
</evidence>
<dbReference type="STRING" id="1291734.FD02_GL001589"/>
<dbReference type="Proteomes" id="UP000051804">
    <property type="component" value="Unassembled WGS sequence"/>
</dbReference>
<dbReference type="Pfam" id="PF05656">
    <property type="entry name" value="DUF805"/>
    <property type="match status" value="1"/>
</dbReference>
<accession>A0A0R1JN38</accession>
<evidence type="ECO:0000313" key="2">
    <source>
        <dbReference type="EMBL" id="KRK72616.1"/>
    </source>
</evidence>
<dbReference type="EMBL" id="AZDJ01000022">
    <property type="protein sequence ID" value="KRK72616.1"/>
    <property type="molecule type" value="Genomic_DNA"/>
</dbReference>
<dbReference type="AlphaFoldDB" id="A0A0R1JN38"/>
<sequence length="173" mass="18905">MLMAHLEDDLNQQNHNHYYGVGGLRTIKAFFANYVNFTGKSNRREFWWTTLFETVFLVILLFSAGAIVVQHVLKVINSGHFAKGSGLSDLLGGSVVALIILLVVMIILLLPSLALTIRRFRDAGVSWMVYVALVLIGIASVLIFSNNSAVSSVVTGLVSTAMIIIELLPTKAD</sequence>
<feature type="transmembrane region" description="Helical" evidence="1">
    <location>
        <begin position="150"/>
        <end position="168"/>
    </location>
</feature>
<dbReference type="GO" id="GO:0016020">
    <property type="term" value="C:membrane"/>
    <property type="evidence" value="ECO:0007669"/>
    <property type="project" value="InterPro"/>
</dbReference>
<keyword evidence="3" id="KW-1185">Reference proteome</keyword>
<keyword evidence="1" id="KW-1133">Transmembrane helix</keyword>
<keyword evidence="1" id="KW-0812">Transmembrane</keyword>
<gene>
    <name evidence="2" type="ORF">FD02_GL001589</name>
</gene>
<proteinExistence type="predicted"/>
<comment type="caution">
    <text evidence="2">The sequence shown here is derived from an EMBL/GenBank/DDBJ whole genome shotgun (WGS) entry which is preliminary data.</text>
</comment>
<feature type="transmembrane region" description="Helical" evidence="1">
    <location>
        <begin position="46"/>
        <end position="70"/>
    </location>
</feature>
<feature type="transmembrane region" description="Helical" evidence="1">
    <location>
        <begin position="127"/>
        <end position="144"/>
    </location>
</feature>
<evidence type="ECO:0000256" key="1">
    <source>
        <dbReference type="SAM" id="Phobius"/>
    </source>
</evidence>
<organism evidence="2 3">
    <name type="scientific">Lacticaseibacillus nasuensis JCM 17158</name>
    <dbReference type="NCBI Taxonomy" id="1291734"/>
    <lineage>
        <taxon>Bacteria</taxon>
        <taxon>Bacillati</taxon>
        <taxon>Bacillota</taxon>
        <taxon>Bacilli</taxon>
        <taxon>Lactobacillales</taxon>
        <taxon>Lactobacillaceae</taxon>
        <taxon>Lacticaseibacillus</taxon>
    </lineage>
</organism>
<dbReference type="InterPro" id="IPR008523">
    <property type="entry name" value="DUF805"/>
</dbReference>
<dbReference type="PATRIC" id="fig|1291734.4.peg.1635"/>
<reference evidence="2 3" key="1">
    <citation type="journal article" date="2015" name="Genome Announc.">
        <title>Expanding the biotechnology potential of lactobacilli through comparative genomics of 213 strains and associated genera.</title>
        <authorList>
            <person name="Sun Z."/>
            <person name="Harris H.M."/>
            <person name="McCann A."/>
            <person name="Guo C."/>
            <person name="Argimon S."/>
            <person name="Zhang W."/>
            <person name="Yang X."/>
            <person name="Jeffery I.B."/>
            <person name="Cooney J.C."/>
            <person name="Kagawa T.F."/>
            <person name="Liu W."/>
            <person name="Song Y."/>
            <person name="Salvetti E."/>
            <person name="Wrobel A."/>
            <person name="Rasinkangas P."/>
            <person name="Parkhill J."/>
            <person name="Rea M.C."/>
            <person name="O'Sullivan O."/>
            <person name="Ritari J."/>
            <person name="Douillard F.P."/>
            <person name="Paul Ross R."/>
            <person name="Yang R."/>
            <person name="Briner A.E."/>
            <person name="Felis G.E."/>
            <person name="de Vos W.M."/>
            <person name="Barrangou R."/>
            <person name="Klaenhammer T.R."/>
            <person name="Caufield P.W."/>
            <person name="Cui Y."/>
            <person name="Zhang H."/>
            <person name="O'Toole P.W."/>
        </authorList>
    </citation>
    <scope>NUCLEOTIDE SEQUENCE [LARGE SCALE GENOMIC DNA]</scope>
    <source>
        <strain evidence="2 3">JCM 17158</strain>
    </source>
</reference>